<name>A0A516KCE5_9BACI</name>
<dbReference type="KEGG" id="aqt:FN924_01890"/>
<proteinExistence type="predicted"/>
<evidence type="ECO:0000313" key="2">
    <source>
        <dbReference type="Proteomes" id="UP000315215"/>
    </source>
</evidence>
<accession>A0A516KCE5</accession>
<gene>
    <name evidence="1" type="ORF">FN924_01890</name>
</gene>
<dbReference type="EMBL" id="CP041666">
    <property type="protein sequence ID" value="QDP39069.1"/>
    <property type="molecule type" value="Genomic_DNA"/>
</dbReference>
<dbReference type="InterPro" id="IPR052924">
    <property type="entry name" value="OsmC/Ohr_hydroprdx_reductase"/>
</dbReference>
<reference evidence="1 2" key="1">
    <citation type="submission" date="2019-07" db="EMBL/GenBank/DDBJ databases">
        <authorList>
            <person name="Li J."/>
        </authorList>
    </citation>
    <scope>NUCLEOTIDE SEQUENCE [LARGE SCALE GENOMIC DNA]</scope>
    <source>
        <strain evidence="1 2">TKL69</strain>
    </source>
</reference>
<dbReference type="InterPro" id="IPR036102">
    <property type="entry name" value="OsmC/Ohrsf"/>
</dbReference>
<dbReference type="PANTHER" id="PTHR35368">
    <property type="entry name" value="HYDROPEROXIDE REDUCTASE"/>
    <property type="match status" value="1"/>
</dbReference>
<dbReference type="PANTHER" id="PTHR35368:SF1">
    <property type="entry name" value="HYDROPEROXIDE REDUCTASE"/>
    <property type="match status" value="1"/>
</dbReference>
<protein>
    <submittedName>
        <fullName evidence="1">OsmC family protein</fullName>
    </submittedName>
</protein>
<dbReference type="Proteomes" id="UP000315215">
    <property type="component" value="Chromosome"/>
</dbReference>
<dbReference type="RefSeq" id="WP_143891819.1">
    <property type="nucleotide sequence ID" value="NZ_CP041666.1"/>
</dbReference>
<dbReference type="Pfam" id="PF02566">
    <property type="entry name" value="OsmC"/>
    <property type="match status" value="1"/>
</dbReference>
<dbReference type="AlphaFoldDB" id="A0A516KCE5"/>
<dbReference type="InterPro" id="IPR003718">
    <property type="entry name" value="OsmC/Ohr_fam"/>
</dbReference>
<sequence>MFDHKEIHVHGSTVGFQTIMHTGEHTVVIDEPNSEGGHDAGPDPLKVLLTSLAGCENAVANLVANEMDFDLQSIHFDIKATYDPRGLAGKADVRPYFSKVILDAKVKTSEPEERINELAEKTSDRCPVYATFEAAGIELESNWKSV</sequence>
<dbReference type="Gene3D" id="3.30.300.20">
    <property type="match status" value="1"/>
</dbReference>
<dbReference type="InterPro" id="IPR015946">
    <property type="entry name" value="KH_dom-like_a/b"/>
</dbReference>
<organism evidence="1 2">
    <name type="scientific">Radiobacillus deserti</name>
    <dbReference type="NCBI Taxonomy" id="2594883"/>
    <lineage>
        <taxon>Bacteria</taxon>
        <taxon>Bacillati</taxon>
        <taxon>Bacillota</taxon>
        <taxon>Bacilli</taxon>
        <taxon>Bacillales</taxon>
        <taxon>Bacillaceae</taxon>
        <taxon>Radiobacillus</taxon>
    </lineage>
</organism>
<evidence type="ECO:0000313" key="1">
    <source>
        <dbReference type="EMBL" id="QDP39069.1"/>
    </source>
</evidence>
<keyword evidence="2" id="KW-1185">Reference proteome</keyword>
<dbReference type="SUPFAM" id="SSF82784">
    <property type="entry name" value="OsmC-like"/>
    <property type="match status" value="1"/>
</dbReference>
<dbReference type="OrthoDB" id="1433018at2"/>